<evidence type="ECO:0000256" key="4">
    <source>
        <dbReference type="ARBA" id="ARBA00022692"/>
    </source>
</evidence>
<feature type="transmembrane region" description="Helical" evidence="8">
    <location>
        <begin position="103"/>
        <end position="130"/>
    </location>
</feature>
<dbReference type="AlphaFoldDB" id="A0A840WNU1"/>
<organism evidence="9 10">
    <name type="scientific">Rubricella aquisinus</name>
    <dbReference type="NCBI Taxonomy" id="2028108"/>
    <lineage>
        <taxon>Bacteria</taxon>
        <taxon>Pseudomonadati</taxon>
        <taxon>Pseudomonadota</taxon>
        <taxon>Alphaproteobacteria</taxon>
        <taxon>Rhodobacterales</taxon>
        <taxon>Paracoccaceae</taxon>
        <taxon>Rubricella</taxon>
    </lineage>
</organism>
<protein>
    <submittedName>
        <fullName evidence="9">Rod shape-determining protein MreD</fullName>
    </submittedName>
</protein>
<keyword evidence="7 8" id="KW-0472">Membrane</keyword>
<evidence type="ECO:0000313" key="9">
    <source>
        <dbReference type="EMBL" id="MBB5516728.1"/>
    </source>
</evidence>
<dbReference type="NCBIfam" id="TIGR03426">
    <property type="entry name" value="shape_MreD"/>
    <property type="match status" value="1"/>
</dbReference>
<evidence type="ECO:0000256" key="6">
    <source>
        <dbReference type="ARBA" id="ARBA00022989"/>
    </source>
</evidence>
<comment type="caution">
    <text evidence="9">The sequence shown here is derived from an EMBL/GenBank/DDBJ whole genome shotgun (WGS) entry which is preliminary data.</text>
</comment>
<dbReference type="Proteomes" id="UP000553766">
    <property type="component" value="Unassembled WGS sequence"/>
</dbReference>
<reference evidence="9 10" key="1">
    <citation type="submission" date="2020-08" db="EMBL/GenBank/DDBJ databases">
        <title>Genomic Encyclopedia of Type Strains, Phase IV (KMG-IV): sequencing the most valuable type-strain genomes for metagenomic binning, comparative biology and taxonomic classification.</title>
        <authorList>
            <person name="Goeker M."/>
        </authorList>
    </citation>
    <scope>NUCLEOTIDE SEQUENCE [LARGE SCALE GENOMIC DNA]</scope>
    <source>
        <strain evidence="9 10">DSM 103377</strain>
    </source>
</reference>
<dbReference type="InterPro" id="IPR007227">
    <property type="entry name" value="Cell_shape_determining_MreD"/>
</dbReference>
<accession>A0A840WNU1</accession>
<dbReference type="EMBL" id="JACIJS010000008">
    <property type="protein sequence ID" value="MBB5516728.1"/>
    <property type="molecule type" value="Genomic_DNA"/>
</dbReference>
<comment type="subcellular location">
    <subcellularLocation>
        <location evidence="1">Cell membrane</location>
        <topology evidence="1">Multi-pass membrane protein</topology>
    </subcellularLocation>
</comment>
<dbReference type="GO" id="GO:0008360">
    <property type="term" value="P:regulation of cell shape"/>
    <property type="evidence" value="ECO:0007669"/>
    <property type="project" value="UniProtKB-KW"/>
</dbReference>
<feature type="transmembrane region" description="Helical" evidence="8">
    <location>
        <begin position="63"/>
        <end position="91"/>
    </location>
</feature>
<dbReference type="RefSeq" id="WP_184012624.1">
    <property type="nucleotide sequence ID" value="NZ_JACIJS010000008.1"/>
</dbReference>
<keyword evidence="6 8" id="KW-1133">Transmembrane helix</keyword>
<evidence type="ECO:0000256" key="8">
    <source>
        <dbReference type="SAM" id="Phobius"/>
    </source>
</evidence>
<evidence type="ECO:0000313" key="10">
    <source>
        <dbReference type="Proteomes" id="UP000553766"/>
    </source>
</evidence>
<keyword evidence="10" id="KW-1185">Reference proteome</keyword>
<evidence type="ECO:0000256" key="3">
    <source>
        <dbReference type="ARBA" id="ARBA00022475"/>
    </source>
</evidence>
<evidence type="ECO:0000256" key="7">
    <source>
        <dbReference type="ARBA" id="ARBA00023136"/>
    </source>
</evidence>
<evidence type="ECO:0000256" key="2">
    <source>
        <dbReference type="ARBA" id="ARBA00007776"/>
    </source>
</evidence>
<proteinExistence type="inferred from homology"/>
<sequence>MSDTTPILRHAFAAVVLTTLAALLLAVSLMPLRPATSGFAVPDLVLCLACAWALRHPQSAPMILMFAIGLIADLMLGRPVGLGALTLLLITEVLRRQPAGVPFLLEWVFVSLLILLGSLAQLGVLMITFAARPDTMMVLINAVVTALCYPLLAGAVRAALRIGRGRRQTE</sequence>
<evidence type="ECO:0000256" key="5">
    <source>
        <dbReference type="ARBA" id="ARBA00022960"/>
    </source>
</evidence>
<keyword evidence="4 8" id="KW-0812">Transmembrane</keyword>
<keyword evidence="3" id="KW-1003">Cell membrane</keyword>
<keyword evidence="5" id="KW-0133">Cell shape</keyword>
<dbReference type="GO" id="GO:0005886">
    <property type="term" value="C:plasma membrane"/>
    <property type="evidence" value="ECO:0007669"/>
    <property type="project" value="UniProtKB-SubCell"/>
</dbReference>
<gene>
    <name evidence="9" type="ORF">FHS89_002768</name>
</gene>
<evidence type="ECO:0000256" key="1">
    <source>
        <dbReference type="ARBA" id="ARBA00004651"/>
    </source>
</evidence>
<comment type="similarity">
    <text evidence="2">Belongs to the MreD family.</text>
</comment>
<name>A0A840WNU1_9RHOB</name>
<dbReference type="Pfam" id="PF04093">
    <property type="entry name" value="MreD"/>
    <property type="match status" value="1"/>
</dbReference>
<feature type="transmembrane region" description="Helical" evidence="8">
    <location>
        <begin position="136"/>
        <end position="160"/>
    </location>
</feature>